<evidence type="ECO:0000313" key="1">
    <source>
        <dbReference type="EMBL" id="MDR6845176.1"/>
    </source>
</evidence>
<organism evidence="1 2">
    <name type="scientific">Flavobacterium granuli</name>
    <dbReference type="NCBI Taxonomy" id="280093"/>
    <lineage>
        <taxon>Bacteria</taxon>
        <taxon>Pseudomonadati</taxon>
        <taxon>Bacteroidota</taxon>
        <taxon>Flavobacteriia</taxon>
        <taxon>Flavobacteriales</taxon>
        <taxon>Flavobacteriaceae</taxon>
        <taxon>Flavobacterium</taxon>
    </lineage>
</organism>
<protein>
    <submittedName>
        <fullName evidence="1">Uncharacterized protein</fullName>
    </submittedName>
</protein>
<dbReference type="EMBL" id="JAVDTX010000004">
    <property type="protein sequence ID" value="MDR6845176.1"/>
    <property type="molecule type" value="Genomic_DNA"/>
</dbReference>
<dbReference type="Proteomes" id="UP001261871">
    <property type="component" value="Unassembled WGS sequence"/>
</dbReference>
<sequence length="46" mass="5369">MSQNVLETESKAKQTKVTHYNYLSDKYVYLILLKVTLYDLLSEPST</sequence>
<name>A0ABU1S2A2_9FLAO</name>
<reference evidence="1 2" key="1">
    <citation type="submission" date="2023-07" db="EMBL/GenBank/DDBJ databases">
        <title>Sorghum-associated microbial communities from plants grown in Nebraska, USA.</title>
        <authorList>
            <person name="Schachtman D."/>
        </authorList>
    </citation>
    <scope>NUCLEOTIDE SEQUENCE [LARGE SCALE GENOMIC DNA]</scope>
    <source>
        <strain evidence="1 2">BE124</strain>
    </source>
</reference>
<gene>
    <name evidence="1" type="ORF">J2W95_001883</name>
</gene>
<accession>A0ABU1S2A2</accession>
<comment type="caution">
    <text evidence="1">The sequence shown here is derived from an EMBL/GenBank/DDBJ whole genome shotgun (WGS) entry which is preliminary data.</text>
</comment>
<proteinExistence type="predicted"/>
<keyword evidence="2" id="KW-1185">Reference proteome</keyword>
<evidence type="ECO:0000313" key="2">
    <source>
        <dbReference type="Proteomes" id="UP001261871"/>
    </source>
</evidence>